<reference evidence="1 2" key="1">
    <citation type="journal article" date="2022" name="bioRxiv">
        <title>The genome of the oomycete Peronosclerospora sorghi, a cosmopolitan pathogen of maize and sorghum, is inflated with dispersed pseudogenes.</title>
        <authorList>
            <person name="Fletcher K."/>
            <person name="Martin F."/>
            <person name="Isakeit T."/>
            <person name="Cavanaugh K."/>
            <person name="Magill C."/>
            <person name="Michelmore R."/>
        </authorList>
    </citation>
    <scope>NUCLEOTIDE SEQUENCE [LARGE SCALE GENOMIC DNA]</scope>
    <source>
        <strain evidence="1">P6</strain>
    </source>
</reference>
<accession>A0ACC0WJR4</accession>
<evidence type="ECO:0000313" key="2">
    <source>
        <dbReference type="Proteomes" id="UP001163321"/>
    </source>
</evidence>
<dbReference type="EMBL" id="CM047591">
    <property type="protein sequence ID" value="KAI9919012.1"/>
    <property type="molecule type" value="Genomic_DNA"/>
</dbReference>
<evidence type="ECO:0000313" key="1">
    <source>
        <dbReference type="EMBL" id="KAI9919012.1"/>
    </source>
</evidence>
<proteinExistence type="predicted"/>
<comment type="caution">
    <text evidence="1">The sequence shown here is derived from an EMBL/GenBank/DDBJ whole genome shotgun (WGS) entry which is preliminary data.</text>
</comment>
<sequence>MTLSNDPSQNMRAHFPWLEPSRVPEPSRWLVCGFSWLAPEAEPVKPWLEPFSKSFLLYEYVLNFKDIRVCSCYFGKNRLNSEDSDYDIYAHGFLSHFDASQKFLPN</sequence>
<organism evidence="1 2">
    <name type="scientific">Peronosclerospora sorghi</name>
    <dbReference type="NCBI Taxonomy" id="230839"/>
    <lineage>
        <taxon>Eukaryota</taxon>
        <taxon>Sar</taxon>
        <taxon>Stramenopiles</taxon>
        <taxon>Oomycota</taxon>
        <taxon>Peronosporomycetes</taxon>
        <taxon>Peronosporales</taxon>
        <taxon>Peronosporaceae</taxon>
        <taxon>Peronosclerospora</taxon>
    </lineage>
</organism>
<protein>
    <submittedName>
        <fullName evidence="1">Uncharacterized protein</fullName>
    </submittedName>
</protein>
<name>A0ACC0WJR4_9STRA</name>
<keyword evidence="2" id="KW-1185">Reference proteome</keyword>
<dbReference type="Proteomes" id="UP001163321">
    <property type="component" value="Chromosome 12"/>
</dbReference>
<gene>
    <name evidence="1" type="ORF">PsorP6_011632</name>
</gene>